<dbReference type="AlphaFoldDB" id="A0A482PJR8"/>
<dbReference type="InterPro" id="IPR022385">
    <property type="entry name" value="Rhs_assc_core"/>
</dbReference>
<dbReference type="RefSeq" id="WP_024132637.1">
    <property type="nucleotide sequence ID" value="NZ_CAJTBI010000021.1"/>
</dbReference>
<proteinExistence type="predicted"/>
<dbReference type="NCBIfam" id="TIGR03696">
    <property type="entry name" value="Rhs_assc_core"/>
    <property type="match status" value="1"/>
</dbReference>
<dbReference type="Gene3D" id="2.180.10.10">
    <property type="entry name" value="RHS repeat-associated core"/>
    <property type="match status" value="1"/>
</dbReference>
<dbReference type="EMBL" id="CP038008">
    <property type="protein sequence ID" value="QBY27960.1"/>
    <property type="molecule type" value="Genomic_DNA"/>
</dbReference>
<dbReference type="PANTHER" id="PTHR32305:SF15">
    <property type="entry name" value="PROTEIN RHSA-RELATED"/>
    <property type="match status" value="1"/>
</dbReference>
<gene>
    <name evidence="1" type="ORF">E2R62_03295</name>
</gene>
<organism evidence="1">
    <name type="scientific">Citrobacter rodentium</name>
    <dbReference type="NCBI Taxonomy" id="67825"/>
    <lineage>
        <taxon>Bacteria</taxon>
        <taxon>Pseudomonadati</taxon>
        <taxon>Pseudomonadota</taxon>
        <taxon>Gammaproteobacteria</taxon>
        <taxon>Enterobacterales</taxon>
        <taxon>Enterobacteriaceae</taxon>
        <taxon>Citrobacter</taxon>
    </lineage>
</organism>
<name>A0A482PJR8_CITRO</name>
<evidence type="ECO:0000313" key="1">
    <source>
        <dbReference type="EMBL" id="QBY27960.1"/>
    </source>
</evidence>
<accession>A0A482PJR8</accession>
<reference evidence="1" key="1">
    <citation type="submission" date="2019-03" db="EMBL/GenBank/DDBJ databases">
        <title>Complete genome sequence of enteropathogenic Citrobacter rodentium strain DBS100.</title>
        <authorList>
            <person name="Popov G."/>
            <person name="Fiebig A."/>
            <person name="Shideler S."/>
            <person name="Coombes B."/>
            <person name="Savchenko A."/>
        </authorList>
    </citation>
    <scope>NUCLEOTIDE SEQUENCE</scope>
    <source>
        <strain evidence="1">DBS100</strain>
    </source>
</reference>
<dbReference type="PRINTS" id="PR00394">
    <property type="entry name" value="RHSPROTEIN"/>
</dbReference>
<dbReference type="OMA" id="THQRPRF"/>
<dbReference type="InterPro" id="IPR050708">
    <property type="entry name" value="T6SS_VgrG/RHS"/>
</dbReference>
<protein>
    <submittedName>
        <fullName evidence="1">RHS repeat-associated core domain-containing protein</fullName>
    </submittedName>
</protein>
<sequence length="216" mass="24515">MHKERFGYDKNLNIARRQTWMDEVPESETHQRPRFPGQYEDGESGLYYNRFRYYDCGTGQYLCADPVGLRYGLNLYSYVSNPPKYMDPLGLCKDDIISKASKWQGKGDYPGVDKWQLGTLNKGDIIYGGVSGQTEFYLSQSTLNTAEGSMSSLCKSDQVKPHDLFGYRSQVQVYEVLKATDIATANPHLGEGGAIQYFVEDYQGRSTCNWKTLGLK</sequence>
<dbReference type="PANTHER" id="PTHR32305">
    <property type="match status" value="1"/>
</dbReference>